<evidence type="ECO:0000313" key="1">
    <source>
        <dbReference type="EMBL" id="KAB8298948.1"/>
    </source>
</evidence>
<evidence type="ECO:0000313" key="2">
    <source>
        <dbReference type="Proteomes" id="UP000326757"/>
    </source>
</evidence>
<dbReference type="EMBL" id="VIGI01000006">
    <property type="protein sequence ID" value="KAB8298948.1"/>
    <property type="molecule type" value="Genomic_DNA"/>
</dbReference>
<reference evidence="1 2" key="1">
    <citation type="submission" date="2019-06" db="EMBL/GenBank/DDBJ databases">
        <title>Genome Sequence of the Brown Rot Fungal Pathogen Monilinia laxa.</title>
        <authorList>
            <person name="De Miccolis Angelini R.M."/>
            <person name="Landi L."/>
            <person name="Abate D."/>
            <person name="Pollastro S."/>
            <person name="Romanazzi G."/>
            <person name="Faretra F."/>
        </authorList>
    </citation>
    <scope>NUCLEOTIDE SEQUENCE [LARGE SCALE GENOMIC DNA]</scope>
    <source>
        <strain evidence="1 2">Mlax316</strain>
    </source>
</reference>
<name>A0A5N6K833_MONLA</name>
<accession>A0A5N6K833</accession>
<dbReference type="AlphaFoldDB" id="A0A5N6K833"/>
<comment type="caution">
    <text evidence="1">The sequence shown here is derived from an EMBL/GenBank/DDBJ whole genome shotgun (WGS) entry which is preliminary data.</text>
</comment>
<proteinExistence type="predicted"/>
<gene>
    <name evidence="1" type="ORF">EYC80_001098</name>
</gene>
<keyword evidence="2" id="KW-1185">Reference proteome</keyword>
<sequence>MITYRTMSCRIKNCAYPLHKKNALRQHISKPMNHNQGQLSLSLSTHLYLIGQPDNPVTSAPYERPRNSYYPSNISTREIAAPAFRRTFQTLLRFASSTDVKNDNDGIS</sequence>
<organism evidence="1 2">
    <name type="scientific">Monilinia laxa</name>
    <name type="common">Brown rot fungus</name>
    <name type="synonym">Sclerotinia laxa</name>
    <dbReference type="NCBI Taxonomy" id="61186"/>
    <lineage>
        <taxon>Eukaryota</taxon>
        <taxon>Fungi</taxon>
        <taxon>Dikarya</taxon>
        <taxon>Ascomycota</taxon>
        <taxon>Pezizomycotina</taxon>
        <taxon>Leotiomycetes</taxon>
        <taxon>Helotiales</taxon>
        <taxon>Sclerotiniaceae</taxon>
        <taxon>Monilinia</taxon>
    </lineage>
</organism>
<dbReference type="Proteomes" id="UP000326757">
    <property type="component" value="Unassembled WGS sequence"/>
</dbReference>
<protein>
    <submittedName>
        <fullName evidence="1">Uncharacterized protein</fullName>
    </submittedName>
</protein>